<organism evidence="3 4">
    <name type="scientific">Coemansia thaxteri</name>
    <dbReference type="NCBI Taxonomy" id="2663907"/>
    <lineage>
        <taxon>Eukaryota</taxon>
        <taxon>Fungi</taxon>
        <taxon>Fungi incertae sedis</taxon>
        <taxon>Zoopagomycota</taxon>
        <taxon>Kickxellomycotina</taxon>
        <taxon>Kickxellomycetes</taxon>
        <taxon>Kickxellales</taxon>
        <taxon>Kickxellaceae</taxon>
        <taxon>Coemansia</taxon>
    </lineage>
</organism>
<evidence type="ECO:0000313" key="4">
    <source>
        <dbReference type="Proteomes" id="UP001150907"/>
    </source>
</evidence>
<evidence type="ECO:0000256" key="1">
    <source>
        <dbReference type="SAM" id="MobiDB-lite"/>
    </source>
</evidence>
<feature type="chain" id="PRO_5040737831" evidence="2">
    <location>
        <begin position="22"/>
        <end position="236"/>
    </location>
</feature>
<feature type="compositionally biased region" description="Polar residues" evidence="1">
    <location>
        <begin position="176"/>
        <end position="210"/>
    </location>
</feature>
<dbReference type="Proteomes" id="UP001150907">
    <property type="component" value="Unassembled WGS sequence"/>
</dbReference>
<evidence type="ECO:0000313" key="3">
    <source>
        <dbReference type="EMBL" id="KAJ2007931.1"/>
    </source>
</evidence>
<feature type="signal peptide" evidence="2">
    <location>
        <begin position="1"/>
        <end position="21"/>
    </location>
</feature>
<reference evidence="3" key="1">
    <citation type="submission" date="2022-07" db="EMBL/GenBank/DDBJ databases">
        <title>Phylogenomic reconstructions and comparative analyses of Kickxellomycotina fungi.</title>
        <authorList>
            <person name="Reynolds N.K."/>
            <person name="Stajich J.E."/>
            <person name="Barry K."/>
            <person name="Grigoriev I.V."/>
            <person name="Crous P."/>
            <person name="Smith M.E."/>
        </authorList>
    </citation>
    <scope>NUCLEOTIDE SEQUENCE</scope>
    <source>
        <strain evidence="3">IMI 214461</strain>
    </source>
</reference>
<protein>
    <submittedName>
        <fullName evidence="3">Uncharacterized protein</fullName>
    </submittedName>
</protein>
<gene>
    <name evidence="3" type="ORF">H4R26_000515</name>
</gene>
<feature type="region of interest" description="Disordered" evidence="1">
    <location>
        <begin position="108"/>
        <end position="142"/>
    </location>
</feature>
<feature type="compositionally biased region" description="Low complexity" evidence="1">
    <location>
        <begin position="112"/>
        <end position="132"/>
    </location>
</feature>
<evidence type="ECO:0000256" key="2">
    <source>
        <dbReference type="SAM" id="SignalP"/>
    </source>
</evidence>
<proteinExistence type="predicted"/>
<feature type="region of interest" description="Disordered" evidence="1">
    <location>
        <begin position="169"/>
        <end position="210"/>
    </location>
</feature>
<comment type="caution">
    <text evidence="3">The sequence shown here is derived from an EMBL/GenBank/DDBJ whole genome shotgun (WGS) entry which is preliminary data.</text>
</comment>
<accession>A0A9W8BNN6</accession>
<keyword evidence="2" id="KW-0732">Signal</keyword>
<dbReference type="EMBL" id="JANBQF010000015">
    <property type="protein sequence ID" value="KAJ2007931.1"/>
    <property type="molecule type" value="Genomic_DNA"/>
</dbReference>
<name>A0A9W8BNN6_9FUNG</name>
<keyword evidence="4" id="KW-1185">Reference proteome</keyword>
<sequence length="236" mass="22279">MKLSVSTFALCAVLATAAVNAQNTGAGDAQTSAAASSNAPNIDGGIGDAINIINSNTPSHTTASSPTSAAAATPVSVPLTGVAAASSTAAQNNIGSNPVNISVVAPSPTSSPNAVGGAATATTPVTNPTSAPQPQIGGGINITNSGLGASASTPVSGNNAANSINTSAAATTSNTGEQAGLTNDSGVSENDAESNSGSQLPAPSSLSRTKTSGAAGILPSMSLTALVAVAISAMFF</sequence>
<dbReference type="AlphaFoldDB" id="A0A9W8BNN6"/>